<name>A0A2J5HL55_9EURO</name>
<dbReference type="PANTHER" id="PTHR15107:SF0">
    <property type="entry name" value="DNA ENDONUCLEASE ACTIVATOR CTP1 C-TERMINAL DOMAIN-CONTAINING PROTEIN"/>
    <property type="match status" value="1"/>
</dbReference>
<evidence type="ECO:0000313" key="7">
    <source>
        <dbReference type="EMBL" id="PLN77866.1"/>
    </source>
</evidence>
<protein>
    <submittedName>
        <fullName evidence="7">SAE2-domain-containing protein</fullName>
    </submittedName>
</protein>
<dbReference type="Proteomes" id="UP000235023">
    <property type="component" value="Unassembled WGS sequence"/>
</dbReference>
<feature type="region of interest" description="Disordered" evidence="5">
    <location>
        <begin position="451"/>
        <end position="515"/>
    </location>
</feature>
<feature type="compositionally biased region" description="Polar residues" evidence="5">
    <location>
        <begin position="481"/>
        <end position="508"/>
    </location>
</feature>
<feature type="compositionally biased region" description="Basic and acidic residues" evidence="5">
    <location>
        <begin position="665"/>
        <end position="679"/>
    </location>
</feature>
<organism evidence="7 8">
    <name type="scientific">Aspergillus taichungensis</name>
    <dbReference type="NCBI Taxonomy" id="482145"/>
    <lineage>
        <taxon>Eukaryota</taxon>
        <taxon>Fungi</taxon>
        <taxon>Dikarya</taxon>
        <taxon>Ascomycota</taxon>
        <taxon>Pezizomycotina</taxon>
        <taxon>Eurotiomycetes</taxon>
        <taxon>Eurotiomycetidae</taxon>
        <taxon>Eurotiales</taxon>
        <taxon>Aspergillaceae</taxon>
        <taxon>Aspergillus</taxon>
        <taxon>Aspergillus subgen. Circumdati</taxon>
    </lineage>
</organism>
<keyword evidence="4" id="KW-0175">Coiled coil</keyword>
<evidence type="ECO:0000259" key="6">
    <source>
        <dbReference type="Pfam" id="PF08573"/>
    </source>
</evidence>
<dbReference type="OrthoDB" id="2021143at2759"/>
<comment type="subcellular location">
    <subcellularLocation>
        <location evidence="1">Nucleus</location>
    </subcellularLocation>
</comment>
<dbReference type="EMBL" id="KZ559587">
    <property type="protein sequence ID" value="PLN77866.1"/>
    <property type="molecule type" value="Genomic_DNA"/>
</dbReference>
<reference evidence="8" key="1">
    <citation type="submission" date="2017-12" db="EMBL/GenBank/DDBJ databases">
        <authorList>
            <consortium name="DOE Joint Genome Institute"/>
            <person name="Mondo S.J."/>
            <person name="Kjaerbolling I."/>
            <person name="Vesth T.C."/>
            <person name="Frisvad J.C."/>
            <person name="Nybo J.L."/>
            <person name="Theobald S."/>
            <person name="Kuo A."/>
            <person name="Bowyer P."/>
            <person name="Matsuda Y."/>
            <person name="Lyhne E.K."/>
            <person name="Kogle M.E."/>
            <person name="Clum A."/>
            <person name="Lipzen A."/>
            <person name="Salamov A."/>
            <person name="Ngan C.Y."/>
            <person name="Daum C."/>
            <person name="Chiniquy J."/>
            <person name="Barry K."/>
            <person name="LaButti K."/>
            <person name="Haridas S."/>
            <person name="Simmons B.A."/>
            <person name="Magnuson J.K."/>
            <person name="Mortensen U.H."/>
            <person name="Larsen T.O."/>
            <person name="Grigoriev I.V."/>
            <person name="Baker S.E."/>
            <person name="Andersen M.R."/>
            <person name="Nordberg H.P."/>
            <person name="Cantor M.N."/>
            <person name="Hua S.X."/>
        </authorList>
    </citation>
    <scope>NUCLEOTIDE SEQUENCE [LARGE SCALE GENOMIC DNA]</scope>
    <source>
        <strain evidence="8">IBT 19404</strain>
    </source>
</reference>
<dbReference type="InterPro" id="IPR013882">
    <property type="entry name" value="Ctp1_C"/>
</dbReference>
<feature type="region of interest" description="Disordered" evidence="5">
    <location>
        <begin position="243"/>
        <end position="287"/>
    </location>
</feature>
<evidence type="ECO:0000256" key="4">
    <source>
        <dbReference type="SAM" id="Coils"/>
    </source>
</evidence>
<proteinExistence type="predicted"/>
<dbReference type="AlphaFoldDB" id="A0A2J5HL55"/>
<feature type="region of interest" description="Disordered" evidence="5">
    <location>
        <begin position="303"/>
        <end position="417"/>
    </location>
</feature>
<dbReference type="GO" id="GO:0010792">
    <property type="term" value="P:DNA double-strand break processing involved in repair via single-strand annealing"/>
    <property type="evidence" value="ECO:0007669"/>
    <property type="project" value="TreeGrafter"/>
</dbReference>
<accession>A0A2J5HL55</accession>
<sequence>MEVLRQLHHSVAQTFEHTFDNAYRELNAQLDTRDARIKEAEWSAEAAKEELSKTLSEADSLRNEVIFLQKELGHHDVGLEDDNIPEKSDQLEKTYAPQHVLQLRDSEGEENSSSPVNPADSLADKYVALYAEVQTLVQVSGELKRQVKRHKRKLLHLQKYFSKKSFTLVLEGHPVTFERSTKIIQGHNGSMADRPSDSLNVGELTPVDHQPVKQEGVSRDHTPEPFVALGSQSLKRKATMLGSSIETPNPNHPDRNETKQSVTTTRERTSSRVSHNPSSLGASDETQDLDEVRCMVETPTKIRGNHQGRSESWSVSAEPNSIKSSYPHSNGFQNPSHGRSHLPAFQLCGKNPRGVRETSQRQRGNRSTRSLEKMSRNAVNSIAEDGDEGTQDLTIGDESKPLIPGVQFPGSSSTNDLQARRRLQDLLESPLRPRHLLGPNEDHGNRADTLQEAQRRSNEGQKDPLPRDGAGMPAKTAEKTMPSQTRLTPTIQQNTRFQPRQPTSSLENSDILPEDEPLRARPPHKLNLSHFRINPESNQGLDFAFDSVLRKREERKCADGCTRPSCCGEKFLAMARLGGISASSATSVSLEDDDKSILEEYMGKDIHLLDNMKPEDRQTLLYEAKAKLIANRFGKHRNQHQRPASPPGFWRTDMPSTQELDYDREEARQAEREKIKERYREAMRPGGLWKFADE</sequence>
<dbReference type="GO" id="GO:0003684">
    <property type="term" value="F:damaged DNA binding"/>
    <property type="evidence" value="ECO:0007669"/>
    <property type="project" value="TreeGrafter"/>
</dbReference>
<dbReference type="GO" id="GO:0005634">
    <property type="term" value="C:nucleus"/>
    <property type="evidence" value="ECO:0007669"/>
    <property type="project" value="UniProtKB-SubCell"/>
</dbReference>
<feature type="region of interest" description="Disordered" evidence="5">
    <location>
        <begin position="636"/>
        <end position="679"/>
    </location>
</feature>
<evidence type="ECO:0000256" key="5">
    <source>
        <dbReference type="SAM" id="MobiDB-lite"/>
    </source>
</evidence>
<feature type="compositionally biased region" description="Polar residues" evidence="5">
    <location>
        <begin position="310"/>
        <end position="337"/>
    </location>
</feature>
<evidence type="ECO:0000256" key="2">
    <source>
        <dbReference type="ARBA" id="ARBA00022763"/>
    </source>
</evidence>
<feature type="domain" description="DNA endonuclease activator Ctp1 C-terminal" evidence="6">
    <location>
        <begin position="544"/>
        <end position="659"/>
    </location>
</feature>
<evidence type="ECO:0000256" key="3">
    <source>
        <dbReference type="ARBA" id="ARBA00023242"/>
    </source>
</evidence>
<feature type="compositionally biased region" description="Basic and acidic residues" evidence="5">
    <location>
        <begin position="453"/>
        <end position="466"/>
    </location>
</feature>
<keyword evidence="3" id="KW-0539">Nucleus</keyword>
<feature type="coiled-coil region" evidence="4">
    <location>
        <begin position="37"/>
        <end position="71"/>
    </location>
</feature>
<keyword evidence="2" id="KW-0227">DNA damage</keyword>
<dbReference type="PANTHER" id="PTHR15107">
    <property type="entry name" value="RETINOBLASTOMA BINDING PROTEIN 8"/>
    <property type="match status" value="1"/>
</dbReference>
<dbReference type="InterPro" id="IPR033316">
    <property type="entry name" value="RBBP8-like"/>
</dbReference>
<keyword evidence="8" id="KW-1185">Reference proteome</keyword>
<evidence type="ECO:0000313" key="8">
    <source>
        <dbReference type="Proteomes" id="UP000235023"/>
    </source>
</evidence>
<gene>
    <name evidence="7" type="ORF">BDW42DRAFT_176055</name>
</gene>
<dbReference type="Pfam" id="PF08573">
    <property type="entry name" value="SAE2"/>
    <property type="match status" value="1"/>
</dbReference>
<evidence type="ECO:0000256" key="1">
    <source>
        <dbReference type="ARBA" id="ARBA00004123"/>
    </source>
</evidence>